<dbReference type="EMBL" id="SNXK01000012">
    <property type="protein sequence ID" value="TDP29828.1"/>
    <property type="molecule type" value="Genomic_DNA"/>
</dbReference>
<keyword evidence="2" id="KW-1185">Reference proteome</keyword>
<evidence type="ECO:0000313" key="1">
    <source>
        <dbReference type="EMBL" id="TDP29828.1"/>
    </source>
</evidence>
<dbReference type="Proteomes" id="UP000295087">
    <property type="component" value="Unassembled WGS sequence"/>
</dbReference>
<sequence>MNPDPDQSIWDSELEPLAIAIYRALNSLGSEASWPVEPASVQARYLAAARDARAHVTNTNSQEN</sequence>
<evidence type="ECO:0000313" key="2">
    <source>
        <dbReference type="Proteomes" id="UP000295087"/>
    </source>
</evidence>
<proteinExistence type="predicted"/>
<accession>A0A4R6NZQ5</accession>
<protein>
    <submittedName>
        <fullName evidence="1">Uncharacterized protein</fullName>
    </submittedName>
</protein>
<dbReference type="AlphaFoldDB" id="A0A4R6NZQ5"/>
<organism evidence="1 2">
    <name type="scientific">Nocardia ignorata</name>
    <dbReference type="NCBI Taxonomy" id="145285"/>
    <lineage>
        <taxon>Bacteria</taxon>
        <taxon>Bacillati</taxon>
        <taxon>Actinomycetota</taxon>
        <taxon>Actinomycetes</taxon>
        <taxon>Mycobacteriales</taxon>
        <taxon>Nocardiaceae</taxon>
        <taxon>Nocardia</taxon>
    </lineage>
</organism>
<reference evidence="1 2" key="1">
    <citation type="submission" date="2019-03" db="EMBL/GenBank/DDBJ databases">
        <title>Genomic Encyclopedia of Type Strains, Phase IV (KMG-IV): sequencing the most valuable type-strain genomes for metagenomic binning, comparative biology and taxonomic classification.</title>
        <authorList>
            <person name="Goeker M."/>
        </authorList>
    </citation>
    <scope>NUCLEOTIDE SEQUENCE [LARGE SCALE GENOMIC DNA]</scope>
    <source>
        <strain evidence="1 2">DSM 44496</strain>
    </source>
</reference>
<dbReference type="RefSeq" id="WP_067496814.1">
    <property type="nucleotide sequence ID" value="NZ_SNXK01000012.1"/>
</dbReference>
<comment type="caution">
    <text evidence="1">The sequence shown here is derived from an EMBL/GenBank/DDBJ whole genome shotgun (WGS) entry which is preliminary data.</text>
</comment>
<gene>
    <name evidence="1" type="ORF">DFR75_11296</name>
</gene>
<name>A0A4R6NZQ5_NOCIG</name>